<proteinExistence type="predicted"/>
<name>A0A7W6K7Q6_9SPHI</name>
<sequence length="51" mass="6161">MVLKFPALISYIVEPTDMIYKVSYFLHFVQFNQLCKQFFIPAHHTTYYPET</sequence>
<protein>
    <submittedName>
        <fullName evidence="1">Uncharacterized protein</fullName>
    </submittedName>
</protein>
<accession>A0A7W6K7Q6</accession>
<evidence type="ECO:0000313" key="1">
    <source>
        <dbReference type="EMBL" id="MBB4106753.1"/>
    </source>
</evidence>
<dbReference type="EMBL" id="JACIEF010000001">
    <property type="protein sequence ID" value="MBB4106753.1"/>
    <property type="molecule type" value="Genomic_DNA"/>
</dbReference>
<comment type="caution">
    <text evidence="1">The sequence shown here is derived from an EMBL/GenBank/DDBJ whole genome shotgun (WGS) entry which is preliminary data.</text>
</comment>
<reference evidence="1 2" key="1">
    <citation type="submission" date="2020-08" db="EMBL/GenBank/DDBJ databases">
        <title>Genomic Encyclopedia of Type Strains, Phase IV (KMG-IV): sequencing the most valuable type-strain genomes for metagenomic binning, comparative biology and taxonomic classification.</title>
        <authorList>
            <person name="Goeker M."/>
        </authorList>
    </citation>
    <scope>NUCLEOTIDE SEQUENCE [LARGE SCALE GENOMIC DNA]</scope>
    <source>
        <strain evidence="1 2">DSM 100774</strain>
    </source>
</reference>
<dbReference type="Proteomes" id="UP000532273">
    <property type="component" value="Unassembled WGS sequence"/>
</dbReference>
<dbReference type="AlphaFoldDB" id="A0A7W6K7Q6"/>
<gene>
    <name evidence="1" type="ORF">GGQ60_000713</name>
</gene>
<evidence type="ECO:0000313" key="2">
    <source>
        <dbReference type="Proteomes" id="UP000532273"/>
    </source>
</evidence>
<organism evidence="1 2">
    <name type="scientific">Pedobacter zeae</name>
    <dbReference type="NCBI Taxonomy" id="1737356"/>
    <lineage>
        <taxon>Bacteria</taxon>
        <taxon>Pseudomonadati</taxon>
        <taxon>Bacteroidota</taxon>
        <taxon>Sphingobacteriia</taxon>
        <taxon>Sphingobacteriales</taxon>
        <taxon>Sphingobacteriaceae</taxon>
        <taxon>Pedobacter</taxon>
    </lineage>
</organism>